<sequence length="115" mass="13014">MDNRSLPPDDLPPRIPPDWELARELDVVTGQYFYQDCDRATQQLLSGCGWYLSSFINVLTLVIVCPDKNTNWQILKNLDSLATYLKSFAKSARIRIYPPPGEGTVMEVPVNAEVL</sequence>
<gene>
    <name evidence="1" type="ordered locus">PCC8801_1044</name>
</gene>
<dbReference type="RefSeq" id="WP_012594394.1">
    <property type="nucleotide sequence ID" value="NC_011726.1"/>
</dbReference>
<name>B7K0X8_RIPO1</name>
<dbReference type="HOGENOM" id="CLU_159207_0_0_3"/>
<protein>
    <submittedName>
        <fullName evidence="1">Uncharacterized protein</fullName>
    </submittedName>
</protein>
<dbReference type="OrthoDB" id="531116at2"/>
<proteinExistence type="predicted"/>
<dbReference type="eggNOG" id="ENOG50332I5">
    <property type="taxonomic scope" value="Bacteria"/>
</dbReference>
<accession>B7K0X8</accession>
<dbReference type="Proteomes" id="UP000008204">
    <property type="component" value="Chromosome"/>
</dbReference>
<evidence type="ECO:0000313" key="1">
    <source>
        <dbReference type="EMBL" id="ACK65119.1"/>
    </source>
</evidence>
<organism evidence="1 2">
    <name type="scientific">Rippkaea orientalis (strain PCC 8801 / RF-1)</name>
    <name type="common">Cyanothece sp. (strain PCC 8801)</name>
    <dbReference type="NCBI Taxonomy" id="41431"/>
    <lineage>
        <taxon>Bacteria</taxon>
        <taxon>Bacillati</taxon>
        <taxon>Cyanobacteriota</taxon>
        <taxon>Cyanophyceae</taxon>
        <taxon>Oscillatoriophycideae</taxon>
        <taxon>Chroococcales</taxon>
        <taxon>Aphanothecaceae</taxon>
        <taxon>Rippkaea</taxon>
        <taxon>Rippkaea orientalis</taxon>
    </lineage>
</organism>
<reference evidence="2" key="1">
    <citation type="journal article" date="2011" name="MBio">
        <title>Novel metabolic attributes of the genus Cyanothece, comprising a group of unicellular nitrogen-fixing Cyanobacteria.</title>
        <authorList>
            <person name="Bandyopadhyay A."/>
            <person name="Elvitigala T."/>
            <person name="Welsh E."/>
            <person name="Stockel J."/>
            <person name="Liberton M."/>
            <person name="Min H."/>
            <person name="Sherman L.A."/>
            <person name="Pakrasi H.B."/>
        </authorList>
    </citation>
    <scope>NUCLEOTIDE SEQUENCE [LARGE SCALE GENOMIC DNA]</scope>
    <source>
        <strain evidence="2">PCC 8801</strain>
    </source>
</reference>
<dbReference type="EMBL" id="CP001287">
    <property type="protein sequence ID" value="ACK65119.1"/>
    <property type="molecule type" value="Genomic_DNA"/>
</dbReference>
<keyword evidence="2" id="KW-1185">Reference proteome</keyword>
<dbReference type="KEGG" id="cyp:PCC8801_1044"/>
<evidence type="ECO:0000313" key="2">
    <source>
        <dbReference type="Proteomes" id="UP000008204"/>
    </source>
</evidence>
<dbReference type="STRING" id="41431.PCC8801_1044"/>
<dbReference type="AlphaFoldDB" id="B7K0X8"/>